<name>A0A1G4RDN8_9HYPH</name>
<dbReference type="RefSeq" id="WP_139187056.1">
    <property type="nucleotide sequence ID" value="NZ_FMTM01000003.1"/>
</dbReference>
<dbReference type="AlphaFoldDB" id="A0A1G4RDN8"/>
<protein>
    <submittedName>
        <fullName evidence="1">Uncharacterized protein</fullName>
    </submittedName>
</protein>
<evidence type="ECO:0000313" key="2">
    <source>
        <dbReference type="Proteomes" id="UP000199542"/>
    </source>
</evidence>
<reference evidence="1 2" key="1">
    <citation type="submission" date="2016-10" db="EMBL/GenBank/DDBJ databases">
        <authorList>
            <person name="de Groot N.N."/>
        </authorList>
    </citation>
    <scope>NUCLEOTIDE SEQUENCE [LARGE SCALE GENOMIC DNA]</scope>
    <source>
        <strain evidence="1 2">CGMCC 1.3401</strain>
    </source>
</reference>
<evidence type="ECO:0000313" key="1">
    <source>
        <dbReference type="EMBL" id="SCW54860.1"/>
    </source>
</evidence>
<gene>
    <name evidence="1" type="ORF">SAMN02927900_02493</name>
</gene>
<organism evidence="1 2">
    <name type="scientific">Rhizobium mongolense subsp. loessense</name>
    <dbReference type="NCBI Taxonomy" id="158890"/>
    <lineage>
        <taxon>Bacteria</taxon>
        <taxon>Pseudomonadati</taxon>
        <taxon>Pseudomonadota</taxon>
        <taxon>Alphaproteobacteria</taxon>
        <taxon>Hyphomicrobiales</taxon>
        <taxon>Rhizobiaceae</taxon>
        <taxon>Rhizobium/Agrobacterium group</taxon>
        <taxon>Rhizobium</taxon>
    </lineage>
</organism>
<dbReference type="Proteomes" id="UP000199542">
    <property type="component" value="Unassembled WGS sequence"/>
</dbReference>
<sequence length="248" mass="28205">MKSFYLVPLTVKEQCYAFSEAEHCIGELVVALQYAEPALARTVTLYFDPAIENLSLRPAESLIQTISAVNDRDLVRLWYLFTRNRAVECDAPPQMTKVSREDFTNEGAISGQDIKPHAIWLGLRHPELPDACDDLLVADSESEYNVSFVSGLEAIRQALPRYEPNPKHKRQEYTRTGAESVSPMTLSDAEAQRLLLQALVGGRGLYSYHSESKKYYRFVRTHPDREIFHGFEIKEAEVPGKTLKLLQR</sequence>
<dbReference type="EMBL" id="FMTM01000003">
    <property type="protein sequence ID" value="SCW54860.1"/>
    <property type="molecule type" value="Genomic_DNA"/>
</dbReference>
<proteinExistence type="predicted"/>
<accession>A0A1G4RDN8</accession>